<dbReference type="SUPFAM" id="SSF103473">
    <property type="entry name" value="MFS general substrate transporter"/>
    <property type="match status" value="1"/>
</dbReference>
<dbReference type="EMBL" id="JAUFQY010000001">
    <property type="protein sequence ID" value="MDN3701350.1"/>
    <property type="molecule type" value="Genomic_DNA"/>
</dbReference>
<evidence type="ECO:0000313" key="6">
    <source>
        <dbReference type="Proteomes" id="UP001223712"/>
    </source>
</evidence>
<gene>
    <name evidence="5" type="ORF">QWY96_11435</name>
</gene>
<comment type="caution">
    <text evidence="5">The sequence shown here is derived from an EMBL/GenBank/DDBJ whole genome shotgun (WGS) entry which is preliminary data.</text>
</comment>
<evidence type="ECO:0000313" key="5">
    <source>
        <dbReference type="EMBL" id="MDN3701350.1"/>
    </source>
</evidence>
<dbReference type="Proteomes" id="UP001223712">
    <property type="component" value="Unassembled WGS sequence"/>
</dbReference>
<proteinExistence type="predicted"/>
<accession>A0ABT8CK68</accession>
<sequence>MEGQLHCYGTNDFFMLIMYTWLCPETNKYKNQSIQLVNVFANYRLVLQNKIFFSATLLAGIGMTCFVMYTSSSSFVLQEQFGLSPTVYGWMSAFVGSGLLISRFLLPKFIKRYGMNQMILTGLFILIICGSSLLIFSKLGYLTIASFLLSVAGIFFSYTFIVLCASAISMTPFTDKRGSAGAVYSCSQMALAFAVNSIVSLLSDNAVEILGVSYIALPVLGIYLLRKIQSKQDHIISGVSSS</sequence>
<dbReference type="Pfam" id="PF07690">
    <property type="entry name" value="MFS_1"/>
    <property type="match status" value="1"/>
</dbReference>
<feature type="transmembrane region" description="Helical" evidence="4">
    <location>
        <begin position="205"/>
        <end position="225"/>
    </location>
</feature>
<keyword evidence="6" id="KW-1185">Reference proteome</keyword>
<keyword evidence="2 4" id="KW-1133">Transmembrane helix</keyword>
<keyword evidence="3 4" id="KW-0472">Membrane</keyword>
<evidence type="ECO:0000256" key="3">
    <source>
        <dbReference type="ARBA" id="ARBA00023136"/>
    </source>
</evidence>
<protein>
    <submittedName>
        <fullName evidence="5">MFS transporter</fullName>
    </submittedName>
</protein>
<keyword evidence="1 4" id="KW-0812">Transmembrane</keyword>
<feature type="transmembrane region" description="Helical" evidence="4">
    <location>
        <begin position="89"/>
        <end position="106"/>
    </location>
</feature>
<feature type="transmembrane region" description="Helical" evidence="4">
    <location>
        <begin position="142"/>
        <end position="168"/>
    </location>
</feature>
<dbReference type="InterPro" id="IPR036259">
    <property type="entry name" value="MFS_trans_sf"/>
</dbReference>
<evidence type="ECO:0000256" key="2">
    <source>
        <dbReference type="ARBA" id="ARBA00022989"/>
    </source>
</evidence>
<feature type="transmembrane region" description="Helical" evidence="4">
    <location>
        <begin position="180"/>
        <end position="199"/>
    </location>
</feature>
<feature type="transmembrane region" description="Helical" evidence="4">
    <location>
        <begin position="118"/>
        <end position="136"/>
    </location>
</feature>
<evidence type="ECO:0000256" key="4">
    <source>
        <dbReference type="SAM" id="Phobius"/>
    </source>
</evidence>
<dbReference type="Gene3D" id="1.20.1720.10">
    <property type="entry name" value="Multidrug resistance protein D"/>
    <property type="match status" value="1"/>
</dbReference>
<name>A0ABT8CK68_9VIBR</name>
<evidence type="ECO:0000256" key="1">
    <source>
        <dbReference type="ARBA" id="ARBA00022692"/>
    </source>
</evidence>
<organism evidence="5 6">
    <name type="scientific">Vibrio artabrorum</name>
    <dbReference type="NCBI Taxonomy" id="446374"/>
    <lineage>
        <taxon>Bacteria</taxon>
        <taxon>Pseudomonadati</taxon>
        <taxon>Pseudomonadota</taxon>
        <taxon>Gammaproteobacteria</taxon>
        <taxon>Vibrionales</taxon>
        <taxon>Vibrionaceae</taxon>
        <taxon>Vibrio</taxon>
    </lineage>
</organism>
<reference evidence="6" key="1">
    <citation type="journal article" date="2019" name="Int. J. Syst. Evol. Microbiol.">
        <title>The Global Catalogue of Microorganisms (GCM) 10K type strain sequencing project: providing services to taxonomists for standard genome sequencing and annotation.</title>
        <authorList>
            <consortium name="The Broad Institute Genomics Platform"/>
            <consortium name="The Broad Institute Genome Sequencing Center for Infectious Disease"/>
            <person name="Wu L."/>
            <person name="Ma J."/>
        </authorList>
    </citation>
    <scope>NUCLEOTIDE SEQUENCE [LARGE SCALE GENOMIC DNA]</scope>
    <source>
        <strain evidence="6">CECT 7226</strain>
    </source>
</reference>
<dbReference type="InterPro" id="IPR011701">
    <property type="entry name" value="MFS"/>
</dbReference>
<feature type="transmembrane region" description="Helical" evidence="4">
    <location>
        <begin position="51"/>
        <end position="69"/>
    </location>
</feature>